<dbReference type="InterPro" id="IPR050611">
    <property type="entry name" value="ABCF"/>
</dbReference>
<dbReference type="Proteomes" id="UP000032611">
    <property type="component" value="Chromosome"/>
</dbReference>
<dbReference type="GO" id="GO:0016740">
    <property type="term" value="F:transferase activity"/>
    <property type="evidence" value="ECO:0007669"/>
    <property type="project" value="UniProtKB-KW"/>
</dbReference>
<dbReference type="KEGG" id="mey:TM49_15300"/>
<reference evidence="7 8" key="1">
    <citation type="journal article" date="2015" name="Genome Announc.">
        <title>Complete genome sequence of Martelella endophytica YC6887, which has antifungal activity associated with a halophyte.</title>
        <authorList>
            <person name="Khan A."/>
            <person name="Khan H."/>
            <person name="Chung E.J."/>
            <person name="Hossain M.T."/>
            <person name="Chung Y.R."/>
        </authorList>
    </citation>
    <scope>NUCLEOTIDE SEQUENCE [LARGE SCALE GENOMIC DNA]</scope>
    <source>
        <strain evidence="7">YC6887</strain>
    </source>
</reference>
<dbReference type="InterPro" id="IPR032781">
    <property type="entry name" value="ABC_tran_Xtn"/>
</dbReference>
<dbReference type="PATRIC" id="fig|1486262.3.peg.3162"/>
<proteinExistence type="inferred from homology"/>
<keyword evidence="4" id="KW-0067">ATP-binding</keyword>
<keyword evidence="3" id="KW-0547">Nucleotide-binding</keyword>
<name>A0A0D5LSH4_MAREN</name>
<dbReference type="CDD" id="cd03221">
    <property type="entry name" value="ABCF_EF-3"/>
    <property type="match status" value="2"/>
</dbReference>
<dbReference type="InterPro" id="IPR017871">
    <property type="entry name" value="ABC_transporter-like_CS"/>
</dbReference>
<protein>
    <submittedName>
        <fullName evidence="7">Glycosyl transferase family 1</fullName>
    </submittedName>
</protein>
<keyword evidence="8" id="KW-1185">Reference proteome</keyword>
<dbReference type="InterPro" id="IPR027417">
    <property type="entry name" value="P-loop_NTPase"/>
</dbReference>
<dbReference type="PANTHER" id="PTHR19211">
    <property type="entry name" value="ATP-BINDING TRANSPORT PROTEIN-RELATED"/>
    <property type="match status" value="1"/>
</dbReference>
<feature type="domain" description="ABC transporter" evidence="6">
    <location>
        <begin position="311"/>
        <end position="526"/>
    </location>
</feature>
<dbReference type="InterPro" id="IPR003439">
    <property type="entry name" value="ABC_transporter-like_ATP-bd"/>
</dbReference>
<evidence type="ECO:0000256" key="1">
    <source>
        <dbReference type="ARBA" id="ARBA00005417"/>
    </source>
</evidence>
<evidence type="ECO:0000256" key="4">
    <source>
        <dbReference type="ARBA" id="ARBA00022840"/>
    </source>
</evidence>
<dbReference type="GO" id="GO:0005524">
    <property type="term" value="F:ATP binding"/>
    <property type="evidence" value="ECO:0007669"/>
    <property type="project" value="UniProtKB-KW"/>
</dbReference>
<dbReference type="PROSITE" id="PS50893">
    <property type="entry name" value="ABC_TRANSPORTER_2"/>
    <property type="match status" value="2"/>
</dbReference>
<feature type="region of interest" description="Disordered" evidence="5">
    <location>
        <begin position="523"/>
        <end position="546"/>
    </location>
</feature>
<gene>
    <name evidence="7" type="ORF">TM49_15300</name>
</gene>
<feature type="domain" description="ABC transporter" evidence="6">
    <location>
        <begin position="2"/>
        <end position="243"/>
    </location>
</feature>
<evidence type="ECO:0000313" key="8">
    <source>
        <dbReference type="Proteomes" id="UP000032611"/>
    </source>
</evidence>
<evidence type="ECO:0000256" key="3">
    <source>
        <dbReference type="ARBA" id="ARBA00022741"/>
    </source>
</evidence>
<dbReference type="PROSITE" id="PS00211">
    <property type="entry name" value="ABC_TRANSPORTER_1"/>
    <property type="match status" value="2"/>
</dbReference>
<dbReference type="InterPro" id="IPR003593">
    <property type="entry name" value="AAA+_ATPase"/>
</dbReference>
<evidence type="ECO:0000256" key="5">
    <source>
        <dbReference type="SAM" id="MobiDB-lite"/>
    </source>
</evidence>
<feature type="compositionally biased region" description="Basic and acidic residues" evidence="5">
    <location>
        <begin position="527"/>
        <end position="536"/>
    </location>
</feature>
<organism evidence="7 8">
    <name type="scientific">Martelella endophytica</name>
    <dbReference type="NCBI Taxonomy" id="1486262"/>
    <lineage>
        <taxon>Bacteria</taxon>
        <taxon>Pseudomonadati</taxon>
        <taxon>Pseudomonadota</taxon>
        <taxon>Alphaproteobacteria</taxon>
        <taxon>Hyphomicrobiales</taxon>
        <taxon>Aurantimonadaceae</taxon>
        <taxon>Martelella</taxon>
    </lineage>
</organism>
<dbReference type="OrthoDB" id="9808609at2"/>
<dbReference type="Pfam" id="PF12848">
    <property type="entry name" value="ABC_tran_Xtn"/>
    <property type="match status" value="1"/>
</dbReference>
<dbReference type="HOGENOM" id="CLU_000604_36_0_5"/>
<dbReference type="SMART" id="SM00382">
    <property type="entry name" value="AAA"/>
    <property type="match status" value="2"/>
</dbReference>
<dbReference type="GO" id="GO:0016887">
    <property type="term" value="F:ATP hydrolysis activity"/>
    <property type="evidence" value="ECO:0007669"/>
    <property type="project" value="InterPro"/>
</dbReference>
<sequence length="626" mass="68141">MISISDLSVRIAGRLLIENASVSIPDGMRAGLVGRNGAGKSTLFKVLTGALSPETGSVSLPKKARIGQAAQEAPGTEDALIEIVLAADKERAALMTEAETATDPHRIADIQTRLVDIGAHSAEARAASILSGLGFDEDAQKRPASSFSGGWRMRVALAAVLFSEPDLLLLDEPTNYLDLEGTLWLEDYIRRYPYSVIIISHDRDLLNTAANAIIHLDQRKLTFYRGSYDQFERQKAEADELQMKARAKNEAQRKHLQSFIDRFKAKASKARQAQSRVKALERMGTVAAVIEDHVQGFSFPEPEKQPASPIIAIEDGAVGYTPGKPILTDLNLRIDNDDRIALLGANGNGKSTFAKFISGRLKPESGTLKLAPNLSTGFFAQHQIDDLVPDESAVAHVRKLMPTVPEAKVRARVAQMGLATEKMDTPARDLSGGEKARLLMGLAAFHAPNLLILDEPTNHLDIDSRNALVQALNDYPGAVILISHDRHLIEATVDRLWLVHGGTVKTYDGDLEDYRTLIVSGGKQKSAKVEPEEPKSKSVQRKSAADRRAALAPLKKKIDTAERKTAKITEIVAKLDADLADPKLYAKAPEKAKVMLQARANAVAELAKAEEEWLTLSAEYEAGMAD</sequence>
<comment type="similarity">
    <text evidence="1">Belongs to the ABC transporter superfamily.</text>
</comment>
<dbReference type="SUPFAM" id="SSF52540">
    <property type="entry name" value="P-loop containing nucleoside triphosphate hydrolases"/>
    <property type="match status" value="2"/>
</dbReference>
<accession>A0A0D5LSH4</accession>
<dbReference type="PANTHER" id="PTHR19211:SF14">
    <property type="entry name" value="ATP-BINDING CASSETTE SUB-FAMILY F MEMBER 1"/>
    <property type="match status" value="1"/>
</dbReference>
<dbReference type="STRING" id="1486262.TM49_15300"/>
<dbReference type="RefSeq" id="WP_045682544.1">
    <property type="nucleotide sequence ID" value="NZ_CP010803.1"/>
</dbReference>
<keyword evidence="2" id="KW-0677">Repeat</keyword>
<evidence type="ECO:0000259" key="6">
    <source>
        <dbReference type="PROSITE" id="PS50893"/>
    </source>
</evidence>
<dbReference type="FunFam" id="3.40.50.300:FF:000011">
    <property type="entry name" value="Putative ABC transporter ATP-binding component"/>
    <property type="match status" value="1"/>
</dbReference>
<evidence type="ECO:0000256" key="2">
    <source>
        <dbReference type="ARBA" id="ARBA00022737"/>
    </source>
</evidence>
<dbReference type="EMBL" id="CP010803">
    <property type="protein sequence ID" value="AJY46732.1"/>
    <property type="molecule type" value="Genomic_DNA"/>
</dbReference>
<dbReference type="AlphaFoldDB" id="A0A0D5LSH4"/>
<evidence type="ECO:0000313" key="7">
    <source>
        <dbReference type="EMBL" id="AJY46732.1"/>
    </source>
</evidence>
<keyword evidence="7" id="KW-0808">Transferase</keyword>
<dbReference type="Pfam" id="PF00005">
    <property type="entry name" value="ABC_tran"/>
    <property type="match status" value="2"/>
</dbReference>
<dbReference type="Gene3D" id="3.40.50.300">
    <property type="entry name" value="P-loop containing nucleotide triphosphate hydrolases"/>
    <property type="match status" value="2"/>
</dbReference>